<protein>
    <submittedName>
        <fullName evidence="2">Uncharacterized protein</fullName>
    </submittedName>
</protein>
<feature type="region of interest" description="Disordered" evidence="1">
    <location>
        <begin position="24"/>
        <end position="64"/>
    </location>
</feature>
<evidence type="ECO:0000256" key="1">
    <source>
        <dbReference type="SAM" id="MobiDB-lite"/>
    </source>
</evidence>
<sequence length="64" mass="7324">MGVNFKLKEISNVMRGLCWKHDPRKASHAQGVRRERGMQKAYALEEPPKMQSTRPSEARSMPLA</sequence>
<dbReference type="EnsemblPlants" id="MELO3C022546.2.1">
    <property type="protein sequence ID" value="MELO3C022546.2.1"/>
    <property type="gene ID" value="MELO3C022546.2"/>
</dbReference>
<name>A0A9I9DRJ6_CUCME</name>
<accession>A0A9I9DRJ6</accession>
<proteinExistence type="predicted"/>
<dbReference type="AlphaFoldDB" id="A0A9I9DRJ6"/>
<organism evidence="2">
    <name type="scientific">Cucumis melo</name>
    <name type="common">Muskmelon</name>
    <dbReference type="NCBI Taxonomy" id="3656"/>
    <lineage>
        <taxon>Eukaryota</taxon>
        <taxon>Viridiplantae</taxon>
        <taxon>Streptophyta</taxon>
        <taxon>Embryophyta</taxon>
        <taxon>Tracheophyta</taxon>
        <taxon>Spermatophyta</taxon>
        <taxon>Magnoliopsida</taxon>
        <taxon>eudicotyledons</taxon>
        <taxon>Gunneridae</taxon>
        <taxon>Pentapetalae</taxon>
        <taxon>rosids</taxon>
        <taxon>fabids</taxon>
        <taxon>Cucurbitales</taxon>
        <taxon>Cucurbitaceae</taxon>
        <taxon>Benincaseae</taxon>
        <taxon>Cucumis</taxon>
    </lineage>
</organism>
<dbReference type="Gramene" id="MELO3C022546.2.1">
    <property type="protein sequence ID" value="MELO3C022546.2.1"/>
    <property type="gene ID" value="MELO3C022546.2"/>
</dbReference>
<reference evidence="2" key="1">
    <citation type="submission" date="2023-03" db="UniProtKB">
        <authorList>
            <consortium name="EnsemblPlants"/>
        </authorList>
    </citation>
    <scope>IDENTIFICATION</scope>
</reference>
<evidence type="ECO:0000313" key="2">
    <source>
        <dbReference type="EnsemblPlants" id="MELO3C022546.2.1"/>
    </source>
</evidence>